<dbReference type="InterPro" id="IPR050206">
    <property type="entry name" value="FtsK/SpoIIIE/SftA"/>
</dbReference>
<dbReference type="Pfam" id="PF01580">
    <property type="entry name" value="FtsK_SpoIIIE"/>
    <property type="match status" value="1"/>
</dbReference>
<name>A0ABS3SDJ6_9CELL</name>
<dbReference type="PANTHER" id="PTHR22683">
    <property type="entry name" value="SPORULATION PROTEIN RELATED"/>
    <property type="match status" value="1"/>
</dbReference>
<keyword evidence="2 3" id="KW-0067">ATP-binding</keyword>
<dbReference type="InterPro" id="IPR002543">
    <property type="entry name" value="FtsK_dom"/>
</dbReference>
<comment type="caution">
    <text evidence="5">The sequence shown here is derived from an EMBL/GenBank/DDBJ whole genome shotgun (WGS) entry which is preliminary data.</text>
</comment>
<keyword evidence="6" id="KW-1185">Reference proteome</keyword>
<evidence type="ECO:0000313" key="5">
    <source>
        <dbReference type="EMBL" id="MBO3083815.1"/>
    </source>
</evidence>
<dbReference type="InterPro" id="IPR027417">
    <property type="entry name" value="P-loop_NTPase"/>
</dbReference>
<dbReference type="PANTHER" id="PTHR22683:SF1">
    <property type="entry name" value="TYPE VII SECRETION SYSTEM PROTEIN ESSC"/>
    <property type="match status" value="1"/>
</dbReference>
<evidence type="ECO:0000259" key="4">
    <source>
        <dbReference type="PROSITE" id="PS50901"/>
    </source>
</evidence>
<protein>
    <recommendedName>
        <fullName evidence="4">FtsK domain-containing protein</fullName>
    </recommendedName>
</protein>
<keyword evidence="1 3" id="KW-0547">Nucleotide-binding</keyword>
<dbReference type="SUPFAM" id="SSF52540">
    <property type="entry name" value="P-loop containing nucleoside triphosphate hydrolases"/>
    <property type="match status" value="2"/>
</dbReference>
<organism evidence="5 6">
    <name type="scientific">Cellulomonas fengjieae</name>
    <dbReference type="NCBI Taxonomy" id="2819978"/>
    <lineage>
        <taxon>Bacteria</taxon>
        <taxon>Bacillati</taxon>
        <taxon>Actinomycetota</taxon>
        <taxon>Actinomycetes</taxon>
        <taxon>Micrococcales</taxon>
        <taxon>Cellulomonadaceae</taxon>
        <taxon>Cellulomonas</taxon>
    </lineage>
</organism>
<dbReference type="Gene3D" id="3.40.50.300">
    <property type="entry name" value="P-loop containing nucleotide triphosphate hydrolases"/>
    <property type="match status" value="3"/>
</dbReference>
<evidence type="ECO:0000256" key="3">
    <source>
        <dbReference type="PROSITE-ProRule" id="PRU00289"/>
    </source>
</evidence>
<feature type="binding site" evidence="3">
    <location>
        <begin position="500"/>
        <end position="507"/>
    </location>
    <ligand>
        <name>ATP</name>
        <dbReference type="ChEBI" id="CHEBI:30616"/>
    </ligand>
</feature>
<reference evidence="5 6" key="1">
    <citation type="submission" date="2021-03" db="EMBL/GenBank/DDBJ databases">
        <title>novel species in genus Cellulomonas.</title>
        <authorList>
            <person name="Zhang G."/>
        </authorList>
    </citation>
    <scope>NUCLEOTIDE SEQUENCE [LARGE SCALE GENOMIC DNA]</scope>
    <source>
        <strain evidence="6">zg-ZUI188</strain>
    </source>
</reference>
<proteinExistence type="predicted"/>
<feature type="domain" description="FtsK" evidence="4">
    <location>
        <begin position="482"/>
        <end position="668"/>
    </location>
</feature>
<accession>A0ABS3SDJ6</accession>
<evidence type="ECO:0000256" key="2">
    <source>
        <dbReference type="ARBA" id="ARBA00022840"/>
    </source>
</evidence>
<dbReference type="SMART" id="SM00382">
    <property type="entry name" value="AAA"/>
    <property type="match status" value="3"/>
</dbReference>
<evidence type="ECO:0000256" key="1">
    <source>
        <dbReference type="ARBA" id="ARBA00022741"/>
    </source>
</evidence>
<dbReference type="Proteomes" id="UP000678317">
    <property type="component" value="Unassembled WGS sequence"/>
</dbReference>
<dbReference type="InterPro" id="IPR003593">
    <property type="entry name" value="AAA+_ATPase"/>
</dbReference>
<dbReference type="PROSITE" id="PS50901">
    <property type="entry name" value="FTSK"/>
    <property type="match status" value="1"/>
</dbReference>
<dbReference type="RefSeq" id="WP_208288626.1">
    <property type="nucleotide sequence ID" value="NZ_CP074404.1"/>
</dbReference>
<dbReference type="EMBL" id="JAGFBM010000001">
    <property type="protein sequence ID" value="MBO3083815.1"/>
    <property type="molecule type" value="Genomic_DNA"/>
</dbReference>
<gene>
    <name evidence="5" type="ORF">J4035_04110</name>
</gene>
<sequence>MRFTLLHPDPSRGPGLHPTDVEADVGIALSALRPALARASGYAGWASAGIRPAVGDVALDEHHVVGQPPLVHGCVLRTGTGAPSEAVLAVRSPWHVAVVAGPDSGGVLAVPAVGTVRLGPPGRTDAPSLTVHDPTLTTVHLRLRGRRVRARVGRGPWRRWRPDRPHRVGRTTLVVRGEPRDRTPHQRAPDEVPSTMARPVTWLAPLLGTVALAAALRQPLLLVAGLAVPLLALGPAAVTRWRRRGRAPADDAVLDLAALAAATAHARVTATAEPILLEPPWDPGGSLAVVGPRDLALPVARAAVLGALGTHLGTRLAVRSLRSKDWAWCVWATAADAPLPRGVEPALVVADQPPDPAALARWRSQAPAAQRVLVLTESVAGVPAWCRARLEVGHRSVRLHDAGGRVEEVPRHGISVQRAEDQVRAAAAVHASVESCGPDVAATLPTQVSLADLDGIPAPGAVAQAWATPRTGLVAALGTGAGGTTSVDLVGDGPHALVAGTTGAGKSELLTTLVLSLALTHPPDRLAILLVDFKGGTGLGPVAVLPHVLEHVTDLDAAHARRVLAALRGELRRRETVLAAAGARDLAELDPAAGAPPRLLVVVDELRALTEDVPDASAALTRIAAQGRALGVHLVLATQRPAGAVAADLRANVALRIALRVTDPADSTDVLDAPDAALLDPTTPGRAWVRRGTRPLEPVQVARAVAGSSGPGVVAARPWCDAVGGWSPTAPPPAADDACAAWLRAADAAARARPTTARPPWLPALPPVVRTGDVPDGPGLALAVADLPDEQRRGAVRWEPADGPLLVVGGPRSGRTTTLVAAGAGALARGWEVHAIGLPAEAVAHLRDVDPDGGLGSVLATEDARAVARLLELVATAQRRRVLVVVDRLDLLLDSLGLLARGAGADRLTALWRGRSGGAALAAAAGPGGAALQHAAAFTHRLVLPLADSALDALAGVPAALAGRRTTPGRAVHVHAAGAELCQVVLPERAAAPRHGPRAAPAPLLVRPLPERSDLPAHLPAGGLLRVPLGQGGDDAETVWADLTEGLLVAGPPGSGRSTALRVVAQGLVRAGVGVVRLTGTGTAPLPGVRDVGPDDVVAACQAGGGDPAAVRAPAAVLLVDDLDDLERAHPELTALLASSSATLVAAVTSGSAAHAFRGPVAAMLRRRRLLVLDVHDPASAELVGPTAAWHVDPRSRPAGRGVLLHGRAAVVVQVYSAS</sequence>
<evidence type="ECO:0000313" key="6">
    <source>
        <dbReference type="Proteomes" id="UP000678317"/>
    </source>
</evidence>